<proteinExistence type="predicted"/>
<evidence type="ECO:0000313" key="3">
    <source>
        <dbReference type="Proteomes" id="UP001597109"/>
    </source>
</evidence>
<feature type="transmembrane region" description="Helical" evidence="1">
    <location>
        <begin position="9"/>
        <end position="28"/>
    </location>
</feature>
<keyword evidence="3" id="KW-1185">Reference proteome</keyword>
<sequence>MKKRKIDSTYFYVIIGAIGMLMLVFGLLNDISLFGTAATPNFLLTFAGFMILVHHIYYLEKTV</sequence>
<keyword evidence="1" id="KW-0812">Transmembrane</keyword>
<evidence type="ECO:0008006" key="4">
    <source>
        <dbReference type="Google" id="ProtNLM"/>
    </source>
</evidence>
<name>A0ABW3L953_9BACL</name>
<evidence type="ECO:0000313" key="2">
    <source>
        <dbReference type="EMBL" id="MFD1031035.1"/>
    </source>
</evidence>
<comment type="caution">
    <text evidence="2">The sequence shown here is derived from an EMBL/GenBank/DDBJ whole genome shotgun (WGS) entry which is preliminary data.</text>
</comment>
<organism evidence="2 3">
    <name type="scientific">Metaplanococcus flavidus</name>
    <dbReference type="NCBI Taxonomy" id="569883"/>
    <lineage>
        <taxon>Bacteria</taxon>
        <taxon>Bacillati</taxon>
        <taxon>Bacillota</taxon>
        <taxon>Bacilli</taxon>
        <taxon>Bacillales</taxon>
        <taxon>Caryophanaceae</taxon>
        <taxon>Metaplanococcus</taxon>
    </lineage>
</organism>
<accession>A0ABW3L953</accession>
<dbReference type="Proteomes" id="UP001597109">
    <property type="component" value="Unassembled WGS sequence"/>
</dbReference>
<evidence type="ECO:0000256" key="1">
    <source>
        <dbReference type="SAM" id="Phobius"/>
    </source>
</evidence>
<gene>
    <name evidence="2" type="ORF">ACFQ1X_06270</name>
</gene>
<keyword evidence="1" id="KW-0472">Membrane</keyword>
<feature type="transmembrane region" description="Helical" evidence="1">
    <location>
        <begin position="40"/>
        <end position="59"/>
    </location>
</feature>
<dbReference type="RefSeq" id="WP_144837469.1">
    <property type="nucleotide sequence ID" value="NZ_JBHTKI010000008.1"/>
</dbReference>
<keyword evidence="1" id="KW-1133">Transmembrane helix</keyword>
<dbReference type="EMBL" id="JBHTKI010000008">
    <property type="protein sequence ID" value="MFD1031035.1"/>
    <property type="molecule type" value="Genomic_DNA"/>
</dbReference>
<reference evidence="3" key="1">
    <citation type="journal article" date="2019" name="Int. J. Syst. Evol. Microbiol.">
        <title>The Global Catalogue of Microorganisms (GCM) 10K type strain sequencing project: providing services to taxonomists for standard genome sequencing and annotation.</title>
        <authorList>
            <consortium name="The Broad Institute Genomics Platform"/>
            <consortium name="The Broad Institute Genome Sequencing Center for Infectious Disease"/>
            <person name="Wu L."/>
            <person name="Ma J."/>
        </authorList>
    </citation>
    <scope>NUCLEOTIDE SEQUENCE [LARGE SCALE GENOMIC DNA]</scope>
    <source>
        <strain evidence="3">CCUG 56756</strain>
    </source>
</reference>
<protein>
    <recommendedName>
        <fullName evidence="4">DUF3098 domain-containing protein</fullName>
    </recommendedName>
</protein>